<dbReference type="Proteomes" id="UP001108123">
    <property type="component" value="Unassembled WGS sequence"/>
</dbReference>
<proteinExistence type="predicted"/>
<organism evidence="2 3">
    <name type="scientific">Anaerosalibacter bizertensis</name>
    <dbReference type="NCBI Taxonomy" id="932217"/>
    <lineage>
        <taxon>Bacteria</taxon>
        <taxon>Bacillati</taxon>
        <taxon>Bacillota</taxon>
        <taxon>Tissierellia</taxon>
        <taxon>Tissierellales</taxon>
        <taxon>Sporanaerobacteraceae</taxon>
        <taxon>Anaerosalibacter</taxon>
    </lineage>
</organism>
<evidence type="ECO:0000313" key="4">
    <source>
        <dbReference type="Proteomes" id="UP001108123"/>
    </source>
</evidence>
<evidence type="ECO:0000313" key="2">
    <source>
        <dbReference type="EMBL" id="MSS42144.1"/>
    </source>
</evidence>
<comment type="caution">
    <text evidence="2">The sequence shown here is derived from an EMBL/GenBank/DDBJ whole genome shotgun (WGS) entry which is preliminary data.</text>
</comment>
<name>A0A844FDU8_9FIRM</name>
<dbReference type="RefSeq" id="WP_154481278.1">
    <property type="nucleotide sequence ID" value="NZ_JAJBNW010000101.1"/>
</dbReference>
<dbReference type="Proteomes" id="UP000462760">
    <property type="component" value="Unassembled WGS sequence"/>
</dbReference>
<dbReference type="EMBL" id="JAKNID010000041">
    <property type="protein sequence ID" value="MCG4565637.1"/>
    <property type="molecule type" value="Genomic_DNA"/>
</dbReference>
<keyword evidence="4" id="KW-1185">Reference proteome</keyword>
<evidence type="ECO:0000313" key="3">
    <source>
        <dbReference type="Proteomes" id="UP000462760"/>
    </source>
</evidence>
<reference evidence="2 3" key="1">
    <citation type="submission" date="2019-08" db="EMBL/GenBank/DDBJ databases">
        <title>In-depth cultivation of the pig gut microbiome towards novel bacterial diversity and tailored functional studies.</title>
        <authorList>
            <person name="Wylensek D."/>
            <person name="Hitch T.C.A."/>
            <person name="Clavel T."/>
        </authorList>
    </citation>
    <scope>NUCLEOTIDE SEQUENCE [LARGE SCALE GENOMIC DNA]</scope>
    <source>
        <strain evidence="2 3">Med78-601-WT-4W-RMD-3</strain>
    </source>
</reference>
<reference evidence="1" key="2">
    <citation type="submission" date="2022-01" db="EMBL/GenBank/DDBJ databases">
        <title>Collection of gut derived symbiotic bacterial strains cultured from healthy donors.</title>
        <authorList>
            <person name="Lin H."/>
            <person name="Kohout C."/>
            <person name="Waligurski E."/>
            <person name="Pamer E.G."/>
        </authorList>
    </citation>
    <scope>NUCLEOTIDE SEQUENCE</scope>
    <source>
        <strain evidence="1">MSK.14.39</strain>
    </source>
</reference>
<sequence length="203" mass="24059">MDNKLLAFFIFYTLKNTEIKKSNVKNVLLLDLDSLDTEYTTEKIRILKEVGPYFPEELIPILNKSLLITEKIIKTHETMNFIKNNEPFKEVQLTKVENNKERFNYIISTLKREIPEEKINNIGYPFNLILNYDKYKYMFNLFSSIVSNPEKLDNPKELISLIEPMMEGKDEKEKKKMKEMLQMAEIMMALEPSNKKEKDSETK</sequence>
<dbReference type="OrthoDB" id="1707406at2"/>
<evidence type="ECO:0000313" key="1">
    <source>
        <dbReference type="EMBL" id="MCG4565637.1"/>
    </source>
</evidence>
<protein>
    <submittedName>
        <fullName evidence="2">Uncharacterized protein</fullName>
    </submittedName>
</protein>
<dbReference type="EMBL" id="VULR01000001">
    <property type="protein sequence ID" value="MSS42144.1"/>
    <property type="molecule type" value="Genomic_DNA"/>
</dbReference>
<gene>
    <name evidence="2" type="ORF">FYJ27_00120</name>
    <name evidence="1" type="ORF">L0P62_09260</name>
</gene>
<dbReference type="AlphaFoldDB" id="A0A844FDU8"/>
<accession>A0A844FDU8</accession>